<dbReference type="Gene3D" id="1.10.10.10">
    <property type="entry name" value="Winged helix-like DNA-binding domain superfamily/Winged helix DNA-binding domain"/>
    <property type="match status" value="1"/>
</dbReference>
<name>A0A0L8L3G0_9ACTN</name>
<organism evidence="8 9">
    <name type="scientific">Streptomyces resistomycificus</name>
    <dbReference type="NCBI Taxonomy" id="67356"/>
    <lineage>
        <taxon>Bacteria</taxon>
        <taxon>Bacillati</taxon>
        <taxon>Actinomycetota</taxon>
        <taxon>Actinomycetes</taxon>
        <taxon>Kitasatosporales</taxon>
        <taxon>Streptomycetaceae</taxon>
        <taxon>Streptomyces</taxon>
        <taxon>Streptomyces aurantiacus group</taxon>
    </lineage>
</organism>
<dbReference type="InterPro" id="IPR016032">
    <property type="entry name" value="Sig_transdc_resp-reg_C-effctor"/>
</dbReference>
<comment type="caution">
    <text evidence="8">The sequence shown here is derived from an EMBL/GenBank/DDBJ whole genome shotgun (WGS) entry which is preliminary data.</text>
</comment>
<dbReference type="InterPro" id="IPR005158">
    <property type="entry name" value="BTAD"/>
</dbReference>
<gene>
    <name evidence="8" type="ORF">ADK37_26360</name>
</gene>
<accession>A0A0L8L3G0</accession>
<dbReference type="SUPFAM" id="SSF46894">
    <property type="entry name" value="C-terminal effector domain of the bipartite response regulators"/>
    <property type="match status" value="1"/>
</dbReference>
<dbReference type="CDD" id="cd15831">
    <property type="entry name" value="BTAD"/>
    <property type="match status" value="1"/>
</dbReference>
<dbReference type="SMART" id="SM01043">
    <property type="entry name" value="BTAD"/>
    <property type="match status" value="1"/>
</dbReference>
<evidence type="ECO:0000256" key="4">
    <source>
        <dbReference type="ARBA" id="ARBA00023125"/>
    </source>
</evidence>
<dbReference type="eggNOG" id="COG3629">
    <property type="taxonomic scope" value="Bacteria"/>
</dbReference>
<protein>
    <submittedName>
        <fullName evidence="8">Regulator protein</fullName>
    </submittedName>
</protein>
<dbReference type="AlphaFoldDB" id="A0A0L8L3G0"/>
<keyword evidence="5" id="KW-0804">Transcription</keyword>
<dbReference type="PROSITE" id="PS51755">
    <property type="entry name" value="OMPR_PHOB"/>
    <property type="match status" value="1"/>
</dbReference>
<dbReference type="Proteomes" id="UP000037251">
    <property type="component" value="Unassembled WGS sequence"/>
</dbReference>
<evidence type="ECO:0000256" key="2">
    <source>
        <dbReference type="ARBA" id="ARBA00023012"/>
    </source>
</evidence>
<dbReference type="InterPro" id="IPR036388">
    <property type="entry name" value="WH-like_DNA-bd_sf"/>
</dbReference>
<dbReference type="RefSeq" id="WP_030045471.1">
    <property type="nucleotide sequence ID" value="NZ_KL575670.1"/>
</dbReference>
<keyword evidence="9" id="KW-1185">Reference proteome</keyword>
<comment type="similarity">
    <text evidence="1">Belongs to the AfsR/DnrI/RedD regulatory family.</text>
</comment>
<evidence type="ECO:0000256" key="1">
    <source>
        <dbReference type="ARBA" id="ARBA00005820"/>
    </source>
</evidence>
<sequence length="266" mass="29119">MEFRILGPVQVRDGAVEIPLQGAKQRTVLAALLMAEDSYLADTELSWFLWGDHPPATLSAQLYTQVSRLRRRLGAQVAITRRAQGYRLRTGAARLDFGEFQQLAAHGQSALGAGDYRQAGGLLRDALVLWRGPVLANVSEHLLRAEGPALEEARVAVLAGLMEADLALGRHPRLVPALTRLVARHPVHERFRAQLMTALYRCDRRAEALAVYDRGRRLLVGELGIEPGALLRDVHRAVLASDPCLHRPLGQWRAGAGDGPGAGVRH</sequence>
<evidence type="ECO:0000313" key="9">
    <source>
        <dbReference type="Proteomes" id="UP000037251"/>
    </source>
</evidence>
<dbReference type="GO" id="GO:0003677">
    <property type="term" value="F:DNA binding"/>
    <property type="evidence" value="ECO:0007669"/>
    <property type="project" value="UniProtKB-UniRule"/>
</dbReference>
<dbReference type="Gene3D" id="1.25.40.10">
    <property type="entry name" value="Tetratricopeptide repeat domain"/>
    <property type="match status" value="1"/>
</dbReference>
<proteinExistence type="inferred from homology"/>
<keyword evidence="4 6" id="KW-0238">DNA-binding</keyword>
<evidence type="ECO:0000256" key="3">
    <source>
        <dbReference type="ARBA" id="ARBA00023015"/>
    </source>
</evidence>
<keyword evidence="2" id="KW-0902">Two-component regulatory system</keyword>
<dbReference type="InterPro" id="IPR051677">
    <property type="entry name" value="AfsR-DnrI-RedD_regulator"/>
</dbReference>
<reference evidence="9" key="1">
    <citation type="submission" date="2015-07" db="EMBL/GenBank/DDBJ databases">
        <authorList>
            <person name="Ju K.-S."/>
            <person name="Doroghazi J.R."/>
            <person name="Metcalf W.W."/>
        </authorList>
    </citation>
    <scope>NUCLEOTIDE SEQUENCE [LARGE SCALE GENOMIC DNA]</scope>
    <source>
        <strain evidence="9">NRRL 2290</strain>
    </source>
</reference>
<evidence type="ECO:0000313" key="8">
    <source>
        <dbReference type="EMBL" id="KOG32640.1"/>
    </source>
</evidence>
<dbReference type="InterPro" id="IPR011990">
    <property type="entry name" value="TPR-like_helical_dom_sf"/>
</dbReference>
<dbReference type="PANTHER" id="PTHR35807">
    <property type="entry name" value="TRANSCRIPTIONAL REGULATOR REDD-RELATED"/>
    <property type="match status" value="1"/>
</dbReference>
<evidence type="ECO:0000256" key="6">
    <source>
        <dbReference type="PROSITE-ProRule" id="PRU01091"/>
    </source>
</evidence>
<evidence type="ECO:0000259" key="7">
    <source>
        <dbReference type="PROSITE" id="PS51755"/>
    </source>
</evidence>
<feature type="domain" description="OmpR/PhoB-type" evidence="7">
    <location>
        <begin position="1"/>
        <end position="90"/>
    </location>
</feature>
<dbReference type="SMART" id="SM00862">
    <property type="entry name" value="Trans_reg_C"/>
    <property type="match status" value="1"/>
</dbReference>
<keyword evidence="3" id="KW-0805">Transcription regulation</keyword>
<dbReference type="InterPro" id="IPR001867">
    <property type="entry name" value="OmpR/PhoB-type_DNA-bd"/>
</dbReference>
<evidence type="ECO:0000256" key="5">
    <source>
        <dbReference type="ARBA" id="ARBA00023163"/>
    </source>
</evidence>
<dbReference type="EMBL" id="LGUS01000182">
    <property type="protein sequence ID" value="KOG32640.1"/>
    <property type="molecule type" value="Genomic_DNA"/>
</dbReference>
<dbReference type="OrthoDB" id="4336084at2"/>
<dbReference type="STRING" id="67356.AQJ84_39455"/>
<dbReference type="PATRIC" id="fig|67356.5.peg.5648"/>
<dbReference type="PANTHER" id="PTHR35807:SF1">
    <property type="entry name" value="TRANSCRIPTIONAL REGULATOR REDD"/>
    <property type="match status" value="1"/>
</dbReference>
<feature type="DNA-binding region" description="OmpR/PhoB-type" evidence="6">
    <location>
        <begin position="1"/>
        <end position="90"/>
    </location>
</feature>
<dbReference type="GO" id="GO:0000160">
    <property type="term" value="P:phosphorelay signal transduction system"/>
    <property type="evidence" value="ECO:0007669"/>
    <property type="project" value="UniProtKB-KW"/>
</dbReference>
<dbReference type="GO" id="GO:0006355">
    <property type="term" value="P:regulation of DNA-templated transcription"/>
    <property type="evidence" value="ECO:0007669"/>
    <property type="project" value="InterPro"/>
</dbReference>
<dbReference type="Pfam" id="PF03704">
    <property type="entry name" value="BTAD"/>
    <property type="match status" value="1"/>
</dbReference>
<dbReference type="SUPFAM" id="SSF48452">
    <property type="entry name" value="TPR-like"/>
    <property type="match status" value="1"/>
</dbReference>